<dbReference type="Proteomes" id="UP000256321">
    <property type="component" value="Unassembled WGS sequence"/>
</dbReference>
<dbReference type="RefSeq" id="WP_115500509.1">
    <property type="nucleotide sequence ID" value="NZ_JACRTI010000043.1"/>
</dbReference>
<dbReference type="GO" id="GO:0000166">
    <property type="term" value="F:nucleotide binding"/>
    <property type="evidence" value="ECO:0007669"/>
    <property type="project" value="InterPro"/>
</dbReference>
<dbReference type="InterPro" id="IPR052515">
    <property type="entry name" value="Gfo/Idh/MocA_Oxidoreductase"/>
</dbReference>
<dbReference type="InterPro" id="IPR036291">
    <property type="entry name" value="NAD(P)-bd_dom_sf"/>
</dbReference>
<protein>
    <submittedName>
        <fullName evidence="3">Gfo/Idh/MocA family oxidoreductase</fullName>
    </submittedName>
</protein>
<dbReference type="SUPFAM" id="SSF51735">
    <property type="entry name" value="NAD(P)-binding Rossmann-fold domains"/>
    <property type="match status" value="1"/>
</dbReference>
<name>A0A3D8HBY2_9BACT</name>
<dbReference type="EMBL" id="JACRTI010000043">
    <property type="protein sequence ID" value="MBC8603014.1"/>
    <property type="molecule type" value="Genomic_DNA"/>
</dbReference>
<keyword evidence="5" id="KW-1185">Reference proteome</keyword>
<dbReference type="InterPro" id="IPR000683">
    <property type="entry name" value="Gfo/Idh/MocA-like_OxRdtase_N"/>
</dbReference>
<evidence type="ECO:0000313" key="4">
    <source>
        <dbReference type="Proteomes" id="UP000256321"/>
    </source>
</evidence>
<accession>A0A3D8HBY2</accession>
<reference evidence="2 5" key="2">
    <citation type="submission" date="2020-08" db="EMBL/GenBank/DDBJ databases">
        <title>Genome public.</title>
        <authorList>
            <person name="Liu C."/>
            <person name="Sun Q."/>
        </authorList>
    </citation>
    <scope>NUCLEOTIDE SEQUENCE [LARGE SCALE GENOMIC DNA]</scope>
    <source>
        <strain evidence="2 5">426_9</strain>
    </source>
</reference>
<evidence type="ECO:0000313" key="3">
    <source>
        <dbReference type="EMBL" id="RDU48280.1"/>
    </source>
</evidence>
<dbReference type="AlphaFoldDB" id="A0A3D8HBY2"/>
<feature type="domain" description="Gfo/Idh/MocA-like oxidoreductase N-terminal" evidence="1">
    <location>
        <begin position="7"/>
        <end position="101"/>
    </location>
</feature>
<comment type="caution">
    <text evidence="3">The sequence shown here is derived from an EMBL/GenBank/DDBJ whole genome shotgun (WGS) entry which is preliminary data.</text>
</comment>
<dbReference type="EMBL" id="QREV01000043">
    <property type="protein sequence ID" value="RDU48280.1"/>
    <property type="molecule type" value="Genomic_DNA"/>
</dbReference>
<evidence type="ECO:0000313" key="5">
    <source>
        <dbReference type="Proteomes" id="UP000629596"/>
    </source>
</evidence>
<dbReference type="PANTHER" id="PTHR43249">
    <property type="entry name" value="UDP-N-ACETYL-2-AMINO-2-DEOXY-D-GLUCURONATE OXIDASE"/>
    <property type="match status" value="1"/>
</dbReference>
<proteinExistence type="predicted"/>
<organism evidence="3 4">
    <name type="scientific">Parabacteroides acidifaciens</name>
    <dbReference type="NCBI Taxonomy" id="2290935"/>
    <lineage>
        <taxon>Bacteria</taxon>
        <taxon>Pseudomonadati</taxon>
        <taxon>Bacteroidota</taxon>
        <taxon>Bacteroidia</taxon>
        <taxon>Bacteroidales</taxon>
        <taxon>Tannerellaceae</taxon>
        <taxon>Parabacteroides</taxon>
    </lineage>
</organism>
<sequence length="396" mass="44367">MQNKKTIKAGIIGSGFAASFHYAALQRVFSAAVEVVGVYSIAMDEAEDFATSRGIKRYATLQEIMADVDIIHVCVPPAYHEEIVLSALKADKDVIVEKPFTGYFGNQDDRFNGDTFPREQALVYAIDSVKRMLQAEAKSKGRIMYAENWIYAPAVQKEREIIEKSKSQILWISGEQSHSGSHSLSYGKWKLSGGGSLIGKGCHPLTAVFYLKAVEGYARLGRPIRPKTVSARVHALTRMDSYDNKGYLKTHYSDIEDFATLHLVFEDGTVADIFANELSLGGTNNWLKIYANNHRTECNMSHNNSMQTYTPEEKNFEDVYIVEKTETKQGWSQVSPDEGWFLGYQHEMNAFYNAHIENGRIESNSQLAADTIITIYTAYLSAEKKGAELEICLVSD</sequence>
<reference evidence="3 4" key="1">
    <citation type="submission" date="2018-07" db="EMBL/GenBank/DDBJ databases">
        <title>Parabacteroides acidifaciens nov. sp., isolated from human feces.</title>
        <authorList>
            <person name="Wang Y.J."/>
        </authorList>
    </citation>
    <scope>NUCLEOTIDE SEQUENCE [LARGE SCALE GENOMIC DNA]</scope>
    <source>
        <strain evidence="3 4">426-9</strain>
    </source>
</reference>
<evidence type="ECO:0000259" key="1">
    <source>
        <dbReference type="Pfam" id="PF01408"/>
    </source>
</evidence>
<evidence type="ECO:0000313" key="2">
    <source>
        <dbReference type="EMBL" id="MBC8603014.1"/>
    </source>
</evidence>
<dbReference type="SUPFAM" id="SSF55347">
    <property type="entry name" value="Glyceraldehyde-3-phosphate dehydrogenase-like, C-terminal domain"/>
    <property type="match status" value="1"/>
</dbReference>
<dbReference type="PANTHER" id="PTHR43249:SF1">
    <property type="entry name" value="D-GLUCOSIDE 3-DEHYDROGENASE"/>
    <property type="match status" value="1"/>
</dbReference>
<gene>
    <name evidence="3" type="ORF">DWU89_15335</name>
    <name evidence="2" type="ORF">H8784_14960</name>
</gene>
<dbReference type="Pfam" id="PF01408">
    <property type="entry name" value="GFO_IDH_MocA"/>
    <property type="match status" value="1"/>
</dbReference>
<dbReference type="Proteomes" id="UP000629596">
    <property type="component" value="Unassembled WGS sequence"/>
</dbReference>
<dbReference type="Gene3D" id="3.30.360.10">
    <property type="entry name" value="Dihydrodipicolinate Reductase, domain 2"/>
    <property type="match status" value="1"/>
</dbReference>
<dbReference type="Gene3D" id="3.40.50.720">
    <property type="entry name" value="NAD(P)-binding Rossmann-like Domain"/>
    <property type="match status" value="1"/>
</dbReference>